<comment type="caution">
    <text evidence="11">The sequence shown here is derived from an EMBL/GenBank/DDBJ whole genome shotgun (WGS) entry which is preliminary data.</text>
</comment>
<keyword evidence="4" id="KW-0813">Transport</keyword>
<evidence type="ECO:0000256" key="5">
    <source>
        <dbReference type="ARBA" id="ARBA00022475"/>
    </source>
</evidence>
<evidence type="ECO:0000256" key="2">
    <source>
        <dbReference type="ARBA" id="ARBA00006278"/>
    </source>
</evidence>
<dbReference type="GeneID" id="67009725"/>
<dbReference type="GO" id="GO:0015677">
    <property type="term" value="P:copper ion import"/>
    <property type="evidence" value="ECO:0007669"/>
    <property type="project" value="TreeGrafter"/>
</dbReference>
<keyword evidence="6" id="KW-0249">Electron transport</keyword>
<protein>
    <recommendedName>
        <fullName evidence="3">ferric-chelate reductase (NADPH)</fullName>
        <ecNumber evidence="3">1.16.1.9</ecNumber>
    </recommendedName>
</protein>
<evidence type="ECO:0000256" key="4">
    <source>
        <dbReference type="ARBA" id="ARBA00022448"/>
    </source>
</evidence>
<evidence type="ECO:0000256" key="3">
    <source>
        <dbReference type="ARBA" id="ARBA00012668"/>
    </source>
</evidence>
<keyword evidence="5" id="KW-0472">Membrane</keyword>
<dbReference type="InterPro" id="IPR013112">
    <property type="entry name" value="FAD-bd_8"/>
</dbReference>
<keyword evidence="12" id="KW-1185">Reference proteome</keyword>
<evidence type="ECO:0000256" key="1">
    <source>
        <dbReference type="ARBA" id="ARBA00004651"/>
    </source>
</evidence>
<dbReference type="Gene3D" id="3.40.50.80">
    <property type="entry name" value="Nucleotide-binding domain of ferredoxin-NADP reductase (FNR) module"/>
    <property type="match status" value="1"/>
</dbReference>
<evidence type="ECO:0000256" key="8">
    <source>
        <dbReference type="ARBA" id="ARBA00023128"/>
    </source>
</evidence>
<comment type="similarity">
    <text evidence="2">Belongs to the ferric reductase (FRE) family.</text>
</comment>
<keyword evidence="7" id="KW-0560">Oxidoreductase</keyword>
<dbReference type="InterPro" id="IPR051410">
    <property type="entry name" value="Ferric/Cupric_Reductase"/>
</dbReference>
<evidence type="ECO:0000256" key="6">
    <source>
        <dbReference type="ARBA" id="ARBA00022982"/>
    </source>
</evidence>
<proteinExistence type="inferred from homology"/>
<dbReference type="AlphaFoldDB" id="A0A9P3F0R6"/>
<evidence type="ECO:0000313" key="11">
    <source>
        <dbReference type="EMBL" id="GIJ92140.1"/>
    </source>
</evidence>
<dbReference type="GO" id="GO:0006826">
    <property type="term" value="P:iron ion transport"/>
    <property type="evidence" value="ECO:0007669"/>
    <property type="project" value="TreeGrafter"/>
</dbReference>
<evidence type="ECO:0000256" key="7">
    <source>
        <dbReference type="ARBA" id="ARBA00023002"/>
    </source>
</evidence>
<dbReference type="EC" id="1.16.1.9" evidence="3"/>
<name>A0A9P3F0R6_9EURO</name>
<dbReference type="Proteomes" id="UP001043456">
    <property type="component" value="Unassembled WGS sequence"/>
</dbReference>
<evidence type="ECO:0000313" key="12">
    <source>
        <dbReference type="Proteomes" id="UP001043456"/>
    </source>
</evidence>
<dbReference type="SUPFAM" id="SSF52343">
    <property type="entry name" value="Ferredoxin reductase-like, C-terminal NADP-linked domain"/>
    <property type="match status" value="1"/>
</dbReference>
<keyword evidence="8" id="KW-0496">Mitochondrion</keyword>
<dbReference type="PANTHER" id="PTHR32361">
    <property type="entry name" value="FERRIC/CUPRIC REDUCTASE TRANSMEMBRANE COMPONENT"/>
    <property type="match status" value="1"/>
</dbReference>
<evidence type="ECO:0000259" key="10">
    <source>
        <dbReference type="PROSITE" id="PS51384"/>
    </source>
</evidence>
<dbReference type="EMBL" id="BHVY01000009">
    <property type="protein sequence ID" value="GIJ92140.1"/>
    <property type="molecule type" value="Genomic_DNA"/>
</dbReference>
<dbReference type="GO" id="GO:0006879">
    <property type="term" value="P:intracellular iron ion homeostasis"/>
    <property type="evidence" value="ECO:0007669"/>
    <property type="project" value="TreeGrafter"/>
</dbReference>
<dbReference type="SFLD" id="SFLDG01168">
    <property type="entry name" value="Ferric_reductase_subgroup_(FRE"/>
    <property type="match status" value="1"/>
</dbReference>
<comment type="catalytic activity">
    <reaction evidence="9">
        <text>2 a Fe(II)-siderophore + NADP(+) + H(+) = 2 a Fe(III)-siderophore + NADPH</text>
        <dbReference type="Rhea" id="RHEA:28795"/>
        <dbReference type="Rhea" id="RHEA-COMP:11342"/>
        <dbReference type="Rhea" id="RHEA-COMP:11344"/>
        <dbReference type="ChEBI" id="CHEBI:15378"/>
        <dbReference type="ChEBI" id="CHEBI:29033"/>
        <dbReference type="ChEBI" id="CHEBI:29034"/>
        <dbReference type="ChEBI" id="CHEBI:57783"/>
        <dbReference type="ChEBI" id="CHEBI:58349"/>
        <dbReference type="EC" id="1.16.1.9"/>
    </reaction>
</comment>
<dbReference type="InterPro" id="IPR039261">
    <property type="entry name" value="FNR_nucleotide-bd"/>
</dbReference>
<feature type="domain" description="FAD-binding FR-type" evidence="10">
    <location>
        <begin position="29"/>
        <end position="140"/>
    </location>
</feature>
<dbReference type="PANTHER" id="PTHR32361:SF9">
    <property type="entry name" value="FERRIC REDUCTASE TRANSMEMBRANE COMPONENT 3-RELATED"/>
    <property type="match status" value="1"/>
</dbReference>
<dbReference type="SUPFAM" id="SSF63380">
    <property type="entry name" value="Riboflavin synthase domain-like"/>
    <property type="match status" value="1"/>
</dbReference>
<dbReference type="RefSeq" id="XP_043162886.1">
    <property type="nucleotide sequence ID" value="XM_043306951.1"/>
</dbReference>
<evidence type="ECO:0000256" key="9">
    <source>
        <dbReference type="ARBA" id="ARBA00048483"/>
    </source>
</evidence>
<accession>A0A9P3F0R6</accession>
<dbReference type="GO" id="GO:0005886">
    <property type="term" value="C:plasma membrane"/>
    <property type="evidence" value="ECO:0007669"/>
    <property type="project" value="UniProtKB-SubCell"/>
</dbReference>
<dbReference type="PROSITE" id="PS51384">
    <property type="entry name" value="FAD_FR"/>
    <property type="match status" value="1"/>
</dbReference>
<organism evidence="11 12">
    <name type="scientific">Aspergillus pseudoviridinutans</name>
    <dbReference type="NCBI Taxonomy" id="1517512"/>
    <lineage>
        <taxon>Eukaryota</taxon>
        <taxon>Fungi</taxon>
        <taxon>Dikarya</taxon>
        <taxon>Ascomycota</taxon>
        <taxon>Pezizomycotina</taxon>
        <taxon>Eurotiomycetes</taxon>
        <taxon>Eurotiomycetidae</taxon>
        <taxon>Eurotiales</taxon>
        <taxon>Aspergillaceae</taxon>
        <taxon>Aspergillus</taxon>
        <taxon>Aspergillus subgen. Fumigati</taxon>
    </lineage>
</organism>
<dbReference type="InterPro" id="IPR013121">
    <property type="entry name" value="Fe_red_NAD-bd_6"/>
</dbReference>
<reference evidence="11 12" key="1">
    <citation type="submission" date="2018-10" db="EMBL/GenBank/DDBJ databases">
        <title>Pan-genome distribution and transcriptional activeness of fungal secondary metabolism genes in Aspergillus section Fumigati.</title>
        <authorList>
            <person name="Takahashi H."/>
            <person name="Umemura M."/>
            <person name="Ninomiya A."/>
            <person name="Kusuya Y."/>
            <person name="Urayama S."/>
            <person name="Shimizu M."/>
            <person name="Watanabe A."/>
            <person name="Kamei K."/>
            <person name="Yaguchi T."/>
            <person name="Hagiwara D."/>
        </authorList>
    </citation>
    <scope>NUCLEOTIDE SEQUENCE [LARGE SCALE GENOMIC DNA]</scope>
    <source>
        <strain evidence="11 12">IFM 55266</strain>
    </source>
</reference>
<dbReference type="OrthoDB" id="10006946at2759"/>
<dbReference type="Pfam" id="PF08030">
    <property type="entry name" value="NAD_binding_6"/>
    <property type="match status" value="1"/>
</dbReference>
<gene>
    <name evidence="11" type="ORF">Asppvi_011116</name>
</gene>
<sequence length="324" mass="35957">MFVLILILVGMHRPRFADSTVVIIIVTACLWGSDRLLRFVKLCWNFFGNYATLTPMEDGAVRVKLHRPLRCAPGSHAFLWMPSIRFLESHPFTLVSADPVEFLIRKYDGYTHDLFELAQQQPGKRLRCSVDGGYGRIPDFMTFDRVILVAGGSGASFTFAIALSILKEGAAGNATKIIDFIWTVKHSESLNWFERELQQLQESPCVNLFIHVSRDDVTSEDCSRLNSALVAGDVEKGKEEANGRSIPLSDRRKGRPDTANLLAGCISQCSLESRIGVGACGPIQMIEAIRDAIYQSTYDNGPSIALYTEVGNLPRLHIAASARY</sequence>
<dbReference type="Pfam" id="PF08022">
    <property type="entry name" value="FAD_binding_8"/>
    <property type="match status" value="1"/>
</dbReference>
<dbReference type="CDD" id="cd06186">
    <property type="entry name" value="NOX_Duox_like_FAD_NADP"/>
    <property type="match status" value="1"/>
</dbReference>
<keyword evidence="5" id="KW-1003">Cell membrane</keyword>
<dbReference type="GO" id="GO:0052851">
    <property type="term" value="F:ferric-chelate reductase (NADPH) activity"/>
    <property type="evidence" value="ECO:0007669"/>
    <property type="project" value="UniProtKB-EC"/>
</dbReference>
<dbReference type="InterPro" id="IPR017927">
    <property type="entry name" value="FAD-bd_FR_type"/>
</dbReference>
<comment type="subcellular location">
    <subcellularLocation>
        <location evidence="1">Cell membrane</location>
        <topology evidence="1">Multi-pass membrane protein</topology>
    </subcellularLocation>
</comment>
<dbReference type="InterPro" id="IPR017938">
    <property type="entry name" value="Riboflavin_synthase-like_b-brl"/>
</dbReference>